<organism evidence="2 3">
    <name type="scientific">Bremia lactucae</name>
    <name type="common">Lettuce downy mildew</name>
    <dbReference type="NCBI Taxonomy" id="4779"/>
    <lineage>
        <taxon>Eukaryota</taxon>
        <taxon>Sar</taxon>
        <taxon>Stramenopiles</taxon>
        <taxon>Oomycota</taxon>
        <taxon>Peronosporomycetes</taxon>
        <taxon>Peronosporales</taxon>
        <taxon>Peronosporaceae</taxon>
        <taxon>Bremia</taxon>
    </lineage>
</organism>
<dbReference type="EMBL" id="SHOA02000001">
    <property type="protein sequence ID" value="TDH70928.1"/>
    <property type="molecule type" value="Genomic_DNA"/>
</dbReference>
<dbReference type="GeneID" id="94344973"/>
<evidence type="ECO:0000313" key="2">
    <source>
        <dbReference type="EMBL" id="TDH70928.1"/>
    </source>
</evidence>
<evidence type="ECO:0000313" key="3">
    <source>
        <dbReference type="Proteomes" id="UP000294530"/>
    </source>
</evidence>
<comment type="caution">
    <text evidence="2">The sequence shown here is derived from an EMBL/GenBank/DDBJ whole genome shotgun (WGS) entry which is preliminary data.</text>
</comment>
<keyword evidence="1" id="KW-0812">Transmembrane</keyword>
<sequence>MPALDANTEISWHVKDLFEESLGISIPLELKLLSALVLLFLFLLFLIMLLWDRYGKEIGGLYTSPLGAMARGQGESDIKVHDVADEFSIYQKLPTFFYEYMPQRNKRN</sequence>
<proteinExistence type="predicted"/>
<gene>
    <name evidence="2" type="ORF">CCR75_001197</name>
</gene>
<keyword evidence="1" id="KW-0472">Membrane</keyword>
<dbReference type="AlphaFoldDB" id="A0A976FQA0"/>
<accession>A0A976FQA0</accession>
<dbReference type="RefSeq" id="XP_067820427.1">
    <property type="nucleotide sequence ID" value="XM_067959302.1"/>
</dbReference>
<evidence type="ECO:0000256" key="1">
    <source>
        <dbReference type="SAM" id="Phobius"/>
    </source>
</evidence>
<feature type="transmembrane region" description="Helical" evidence="1">
    <location>
        <begin position="32"/>
        <end position="51"/>
    </location>
</feature>
<keyword evidence="3" id="KW-1185">Reference proteome</keyword>
<dbReference type="Proteomes" id="UP000294530">
    <property type="component" value="Unassembled WGS sequence"/>
</dbReference>
<keyword evidence="1" id="KW-1133">Transmembrane helix</keyword>
<protein>
    <submittedName>
        <fullName evidence="2">Uncharacterized protein</fullName>
    </submittedName>
</protein>
<dbReference type="KEGG" id="blac:94344973"/>
<reference evidence="2 3" key="1">
    <citation type="journal article" date="2021" name="Genome Biol.">
        <title>AFLAP: assembly-free linkage analysis pipeline using k-mers from genome sequencing data.</title>
        <authorList>
            <person name="Fletcher K."/>
            <person name="Zhang L."/>
            <person name="Gil J."/>
            <person name="Han R."/>
            <person name="Cavanaugh K."/>
            <person name="Michelmore R."/>
        </authorList>
    </citation>
    <scope>NUCLEOTIDE SEQUENCE [LARGE SCALE GENOMIC DNA]</scope>
    <source>
        <strain evidence="2 3">SF5</strain>
    </source>
</reference>
<name>A0A976FQA0_BRELC</name>